<keyword evidence="2" id="KW-1185">Reference proteome</keyword>
<organism evidence="1 2">
    <name type="scientific">Clostridium carnis</name>
    <dbReference type="NCBI Taxonomy" id="1530"/>
    <lineage>
        <taxon>Bacteria</taxon>
        <taxon>Bacillati</taxon>
        <taxon>Bacillota</taxon>
        <taxon>Clostridia</taxon>
        <taxon>Eubacteriales</taxon>
        <taxon>Clostridiaceae</taxon>
        <taxon>Clostridium</taxon>
    </lineage>
</organism>
<evidence type="ECO:0000313" key="1">
    <source>
        <dbReference type="EMBL" id="VDG71585.1"/>
    </source>
</evidence>
<proteinExistence type="predicted"/>
<evidence type="ECO:0000313" key="2">
    <source>
        <dbReference type="Proteomes" id="UP000277570"/>
    </source>
</evidence>
<sequence length="315" mass="36460">MRRSRLFLLGKSRCLFIKIIYEGEEIQLEVSNCKIVDNMGGKSDSLTISFADIKNECRQWEFNKNHVIEIIEDKFSTGKMYVDEFECERSKYTVKALSLKKKSRTVKNRIWEKVNFLDIANDIAKEEGLQLETYGINDFQYERVEQIEKNNIEFLNYRSMLEGYNLKINSGKILIISEDFLKEQSKALTLDPSNFIGNYSFKCTSNMIYGGCEVVSFFYKYIKGSYIENNNEEILRVKNISCGSLGEANRFAENILKNANKYEFTGSFYIENNFNIAAGNSIKIDNLGSFSGLYIIENVIYDFLSGKSKVFVRKV</sequence>
<dbReference type="EMBL" id="UYIN01000007">
    <property type="protein sequence ID" value="VDG71585.1"/>
    <property type="molecule type" value="Genomic_DNA"/>
</dbReference>
<accession>A0ABY6SSP6</accession>
<dbReference type="Proteomes" id="UP000277570">
    <property type="component" value="Unassembled WGS sequence"/>
</dbReference>
<name>A0ABY6SSP6_9CLOT</name>
<reference evidence="1 2" key="1">
    <citation type="submission" date="2018-11" db="EMBL/GenBank/DDBJ databases">
        <authorList>
            <consortium name="Pathogen Informatics"/>
        </authorList>
    </citation>
    <scope>NUCLEOTIDE SEQUENCE [LARGE SCALE GENOMIC DNA]</scope>
    <source>
        <strain evidence="1 2">NCTC10913</strain>
    </source>
</reference>
<dbReference type="SUPFAM" id="SSF69279">
    <property type="entry name" value="Phage tail proteins"/>
    <property type="match status" value="1"/>
</dbReference>
<comment type="caution">
    <text evidence="1">The sequence shown here is derived from an EMBL/GenBank/DDBJ whole genome shotgun (WGS) entry which is preliminary data.</text>
</comment>
<protein>
    <submittedName>
        <fullName evidence="1">Phage protein D</fullName>
    </submittedName>
</protein>
<gene>
    <name evidence="1" type="ORF">NCTC10913_01935</name>
</gene>